<dbReference type="Proteomes" id="UP000254937">
    <property type="component" value="Unassembled WGS sequence"/>
</dbReference>
<evidence type="ECO:0000313" key="2">
    <source>
        <dbReference type="Proteomes" id="UP000254937"/>
    </source>
</evidence>
<protein>
    <submittedName>
        <fullName evidence="1">Uncharacterized protein</fullName>
    </submittedName>
</protein>
<name>A0A370PQE3_ASPPH</name>
<keyword evidence="2" id="KW-1185">Reference proteome</keyword>
<proteinExistence type="predicted"/>
<organism evidence="1 2">
    <name type="scientific">Aspergillus phoenicis ATCC 13157</name>
    <dbReference type="NCBI Taxonomy" id="1353007"/>
    <lineage>
        <taxon>Eukaryota</taxon>
        <taxon>Fungi</taxon>
        <taxon>Dikarya</taxon>
        <taxon>Ascomycota</taxon>
        <taxon>Pezizomycotina</taxon>
        <taxon>Eurotiomycetes</taxon>
        <taxon>Eurotiomycetidae</taxon>
        <taxon>Eurotiales</taxon>
        <taxon>Aspergillaceae</taxon>
        <taxon>Aspergillus</taxon>
    </lineage>
</organism>
<sequence length="304" mass="33682">MSQPIDPFAFDPIQLATEPESRGMHRLDDGSEIQRPDVVDDLCQNLLLQARIDRIVHGYEDEGQSPATLVIFGFRFHGLNEERRFKQAIITLTFQDEQKRGGSYDPVVTALWPNGSFTLGEPTIIDMESKKEGEVGADMTAGAVIQGGTHSVVRWEKTKAFQRSDRSTLTGSIFLDPTVRHTGRSNAARLTISENNAAASGIVTDFRVSVLLKRRNDHDTFMASVKLKAKADFRYNLFRGIRRISGFSPPNGPVRFKPGVQYLRPPTLGDEMEARLAEAIEANKLNAARLDKLAGILSTTVLAV</sequence>
<dbReference type="AlphaFoldDB" id="A0A370PQE3"/>
<gene>
    <name evidence="1" type="ORF">M752DRAFT_274756</name>
</gene>
<evidence type="ECO:0000313" key="1">
    <source>
        <dbReference type="EMBL" id="RDK44407.1"/>
    </source>
</evidence>
<reference evidence="1 2" key="1">
    <citation type="submission" date="2018-07" db="EMBL/GenBank/DDBJ databases">
        <title>Section-level genome sequencing of Aspergillus section Nigri to investigate inter- and intra-species variation.</title>
        <authorList>
            <consortium name="DOE Joint Genome Institute"/>
            <person name="Vesth T.C."/>
            <person name="Nybo J.L."/>
            <person name="Theobald S."/>
            <person name="Frisvad J.C."/>
            <person name="Larsen T.O."/>
            <person name="Nielsen K.F."/>
            <person name="Hoof J.B."/>
            <person name="Brandl J."/>
            <person name="Salamov A."/>
            <person name="Riley R."/>
            <person name="Gladden J.M."/>
            <person name="Phatale P."/>
            <person name="Nielsen M.T."/>
            <person name="Lyhne E.K."/>
            <person name="Kogle M.E."/>
            <person name="Strasser K."/>
            <person name="McDonnell E."/>
            <person name="Barry K."/>
            <person name="Clum A."/>
            <person name="Chen C."/>
            <person name="Nolan M."/>
            <person name="Sandor L."/>
            <person name="Kuo A."/>
            <person name="Lipzen A."/>
            <person name="Hainaut M."/>
            <person name="Drula E."/>
            <person name="Tsang A."/>
            <person name="Magnuson J.K."/>
            <person name="Henrissat B."/>
            <person name="Wiebenga A."/>
            <person name="Simmons B.A."/>
            <person name="Makela M.R."/>
            <person name="De vries R.P."/>
            <person name="Grigoriev I.V."/>
            <person name="Mortensen U.H."/>
            <person name="Baker S.E."/>
            <person name="Andersen M.R."/>
        </authorList>
    </citation>
    <scope>NUCLEOTIDE SEQUENCE [LARGE SCALE GENOMIC DNA]</scope>
    <source>
        <strain evidence="1 2">ATCC 13157</strain>
    </source>
</reference>
<accession>A0A370PQE3</accession>
<dbReference type="EMBL" id="KZ851849">
    <property type="protein sequence ID" value="RDK44407.1"/>
    <property type="molecule type" value="Genomic_DNA"/>
</dbReference>